<proteinExistence type="predicted"/>
<evidence type="ECO:0000313" key="3">
    <source>
        <dbReference type="Proteomes" id="UP000321827"/>
    </source>
</evidence>
<protein>
    <submittedName>
        <fullName evidence="2">Uncharacterized protein</fullName>
    </submittedName>
</protein>
<feature type="compositionally biased region" description="Low complexity" evidence="1">
    <location>
        <begin position="74"/>
        <end position="83"/>
    </location>
</feature>
<name>A0A511RJI3_9DEIN</name>
<feature type="region of interest" description="Disordered" evidence="1">
    <location>
        <begin position="54"/>
        <end position="93"/>
    </location>
</feature>
<comment type="caution">
    <text evidence="2">The sequence shown here is derived from an EMBL/GenBank/DDBJ whole genome shotgun (WGS) entry which is preliminary data.</text>
</comment>
<dbReference type="EMBL" id="BJXN01000002">
    <property type="protein sequence ID" value="GEM88976.1"/>
    <property type="molecule type" value="Genomic_DNA"/>
</dbReference>
<evidence type="ECO:0000256" key="1">
    <source>
        <dbReference type="SAM" id="MobiDB-lite"/>
    </source>
</evidence>
<dbReference type="Proteomes" id="UP000321827">
    <property type="component" value="Unassembled WGS sequence"/>
</dbReference>
<evidence type="ECO:0000313" key="2">
    <source>
        <dbReference type="EMBL" id="GEM88976.1"/>
    </source>
</evidence>
<reference evidence="2 3" key="1">
    <citation type="submission" date="2019-07" db="EMBL/GenBank/DDBJ databases">
        <title>Whole genome shotgun sequence of Oceanithermus desulfurans NBRC 100063.</title>
        <authorList>
            <person name="Hosoyama A."/>
            <person name="Uohara A."/>
            <person name="Ohji S."/>
            <person name="Ichikawa N."/>
        </authorList>
    </citation>
    <scope>NUCLEOTIDE SEQUENCE [LARGE SCALE GENOMIC DNA]</scope>
    <source>
        <strain evidence="2 3">NBRC 100063</strain>
    </source>
</reference>
<gene>
    <name evidence="2" type="ORF">ODE01S_04100</name>
</gene>
<accession>A0A511RJI3</accession>
<sequence>MVALAGKRSKKSKNVFVGFMFLGLGFGWLTGHLVAGLFIGMGLGFIVQGFLEEKETRGRGEPGETEEPGPPAPEAAAEAPGGPSHASGEPAAADARVPDVETVWARIVAHQGEPFRQLKGQTFTYRVEGNAVVPSTVNVKIQKSQFAKALPHVPFQRVADVPKDVFGPSYVYAILMDERIRDGDW</sequence>
<dbReference type="AlphaFoldDB" id="A0A511RJI3"/>
<organism evidence="2 3">
    <name type="scientific">Oceanithermus desulfurans NBRC 100063</name>
    <dbReference type="NCBI Taxonomy" id="1227550"/>
    <lineage>
        <taxon>Bacteria</taxon>
        <taxon>Thermotogati</taxon>
        <taxon>Deinococcota</taxon>
        <taxon>Deinococci</taxon>
        <taxon>Thermales</taxon>
        <taxon>Thermaceae</taxon>
        <taxon>Oceanithermus</taxon>
    </lineage>
</organism>